<dbReference type="CDD" id="cd04900">
    <property type="entry name" value="ACT_UUR-like_1"/>
    <property type="match status" value="1"/>
</dbReference>
<keyword evidence="6 8" id="KW-0511">Multifunctional enzyme</keyword>
<comment type="catalytic activity">
    <reaction evidence="8">
        <text>[protein-PII]-L-tyrosine + UTP = [protein-PII]-uridylyl-L-tyrosine + diphosphate</text>
        <dbReference type="Rhea" id="RHEA:13673"/>
        <dbReference type="Rhea" id="RHEA-COMP:12147"/>
        <dbReference type="Rhea" id="RHEA-COMP:12148"/>
        <dbReference type="ChEBI" id="CHEBI:33019"/>
        <dbReference type="ChEBI" id="CHEBI:46398"/>
        <dbReference type="ChEBI" id="CHEBI:46858"/>
        <dbReference type="ChEBI" id="CHEBI:90602"/>
        <dbReference type="EC" id="2.7.7.59"/>
    </reaction>
</comment>
<feature type="region of interest" description="Uridylyltransferase" evidence="8">
    <location>
        <begin position="1"/>
        <end position="364"/>
    </location>
</feature>
<comment type="cofactor">
    <cofactor evidence="8">
        <name>Mg(2+)</name>
        <dbReference type="ChEBI" id="CHEBI:18420"/>
    </cofactor>
</comment>
<evidence type="ECO:0000256" key="1">
    <source>
        <dbReference type="ARBA" id="ARBA00022679"/>
    </source>
</evidence>
<dbReference type="GO" id="GO:0006808">
    <property type="term" value="P:regulation of nitrogen utilization"/>
    <property type="evidence" value="ECO:0007669"/>
    <property type="project" value="UniProtKB-UniRule"/>
</dbReference>
<dbReference type="SUPFAM" id="SSF55021">
    <property type="entry name" value="ACT-like"/>
    <property type="match status" value="2"/>
</dbReference>
<evidence type="ECO:0000256" key="6">
    <source>
        <dbReference type="ARBA" id="ARBA00023268"/>
    </source>
</evidence>
<proteinExistence type="inferred from homology"/>
<dbReference type="InterPro" id="IPR006674">
    <property type="entry name" value="HD_domain"/>
</dbReference>
<comment type="caution">
    <text evidence="8">Lacks conserved residue(s) required for the propagation of feature annotation.</text>
</comment>
<sequence length="916" mass="99964">MTASSYAFPTPHSRPRSDVFTPSARASDLPPLPRLPAALPRSGVSADARLALRQLLGDVDRALANAFADGVPAAALARRRGEAVERIVGHVWTACLGEPEGAALFAVGGFGRGLLFPHSDVDLLALATPAAAAAQARALEALFACLWDLGLKPGHAVRDPAQCRALAAADVSVYTSLLDARRLCGDPALTGVLAAIVDDPVLWPPAAYLAAKREDQAERHARFDDTAYNLEPNLKDGPGGLRTLDLMRWLGRRIVGAGSFEALAAAGLLDPAEVAALAAAEATLQRTRYALHLEAGRAEERLLFDFQRALAARLGYVDEHAQNLGVEQCMQAYYRAAQTVERLGTQLLERFDELLEPPLAPAQPIDQDFVALGGRLEAATPDLFLRRPQALVGAFAVLLDHPGLKGLSADTMRRMQQALARHGAALADDRYVLAALRALLMRGAPAVEALARMNRHGVLAAVLPAFGHVVGRMQYDLFHVYTVDEHTLRVLRNVARFADPAMRREFPIACEVWAGLAKPELLLLAALFHDIAKGRGGDHSQLGEREARAFCAKLGLAEADIDLVAWLVRWHLLMSVTAQRQDITDPDVVHRFAAQVEDWERLDHLYLLTIADIAGTSPRLWNAWKDRLLADLYVAARYALRGDLARPPHAEARVRECRERALALLSTEGFAADAVARAWAEFPDESFLRHRPEQIAWQTAAVLREGRGDAPLVAVHPLSVRGCTELFVYAPDREGLFAAITATLDRLRFSVVEARVLSSKRGVALDTFLLLETDTQAPAGVERAAELREALLRALAQTPYRVQLARRGLSRQLRHFQMTPRIEFGDGADGRTQLALVCTDRPGLLAAVAQAFRDAGMRVHDARIATFGERVEDFFRITDARDRPLAEPAREALRAALLRRIGGDTTPQAKEHHAGT</sequence>
<dbReference type="EC" id="2.7.7.59" evidence="8"/>
<evidence type="ECO:0000256" key="4">
    <source>
        <dbReference type="ARBA" id="ARBA00022801"/>
    </source>
</evidence>
<evidence type="ECO:0000256" key="2">
    <source>
        <dbReference type="ARBA" id="ARBA00022695"/>
    </source>
</evidence>
<organism evidence="12">
    <name type="scientific">Mizugakiibacter sediminis</name>
    <dbReference type="NCBI Taxonomy" id="1475481"/>
    <lineage>
        <taxon>Bacteria</taxon>
        <taxon>Pseudomonadati</taxon>
        <taxon>Pseudomonadota</taxon>
        <taxon>Gammaproteobacteria</taxon>
        <taxon>Lysobacterales</taxon>
        <taxon>Rhodanobacteraceae</taxon>
        <taxon>Mizugakiibacter</taxon>
    </lineage>
</organism>
<dbReference type="Pfam" id="PF01966">
    <property type="entry name" value="HD"/>
    <property type="match status" value="1"/>
</dbReference>
<evidence type="ECO:0000259" key="11">
    <source>
        <dbReference type="PROSITE" id="PS51831"/>
    </source>
</evidence>
<dbReference type="PROSITE" id="PS51671">
    <property type="entry name" value="ACT"/>
    <property type="match status" value="2"/>
</dbReference>
<accession>A0A0K8QNT6</accession>
<name>A0A0K8QNT6_9GAMM</name>
<dbReference type="EMBL" id="DF970211">
    <property type="protein sequence ID" value="GAP66544.1"/>
    <property type="molecule type" value="Genomic_DNA"/>
</dbReference>
<feature type="region of interest" description="Disordered" evidence="9">
    <location>
        <begin position="1"/>
        <end position="34"/>
    </location>
</feature>
<dbReference type="CDD" id="cd00077">
    <property type="entry name" value="HDc"/>
    <property type="match status" value="1"/>
</dbReference>
<evidence type="ECO:0000256" key="7">
    <source>
        <dbReference type="ARBA" id="ARBA00047968"/>
    </source>
</evidence>
<dbReference type="HAMAP" id="MF_00277">
    <property type="entry name" value="PII_uridylyl_transf"/>
    <property type="match status" value="1"/>
</dbReference>
<dbReference type="InterPro" id="IPR003607">
    <property type="entry name" value="HD/PDEase_dom"/>
</dbReference>
<protein>
    <recommendedName>
        <fullName evidence="8">Bifunctional uridylyltransferase/uridylyl-removing enzyme</fullName>
        <shortName evidence="8">UTase/UR</shortName>
    </recommendedName>
    <alternativeName>
        <fullName evidence="8">Bifunctional [protein-PII] modification enzyme</fullName>
    </alternativeName>
    <alternativeName>
        <fullName evidence="8">Bifunctional nitrogen sensor protein</fullName>
    </alternativeName>
    <domain>
        <recommendedName>
            <fullName evidence="8">[Protein-PII] uridylyltransferase</fullName>
            <shortName evidence="8">PII uridylyltransferase</shortName>
            <shortName evidence="8">UTase</shortName>
            <ecNumber evidence="8">2.7.7.59</ecNumber>
        </recommendedName>
    </domain>
    <domain>
        <recommendedName>
            <fullName evidence="8">[Protein-PII]-UMP uridylyl-removing enzyme</fullName>
            <shortName evidence="8">UR</shortName>
            <ecNumber evidence="8">3.1.4.-</ecNumber>
        </recommendedName>
    </domain>
</protein>
<dbReference type="InterPro" id="IPR002912">
    <property type="entry name" value="ACT_dom"/>
</dbReference>
<comment type="function">
    <text evidence="8">Modifies, by uridylylation and deuridylylation, the PII regulatory proteins (GlnB and homologs), in response to the nitrogen status of the cell that GlnD senses through the glutamine level. Under low glutamine levels, catalyzes the conversion of the PII proteins and UTP to PII-UMP and PPi, while under higher glutamine levels, GlnD hydrolyzes PII-UMP to PII and UMP (deuridylylation). Thus, controls uridylylation state and activity of the PII proteins, and plays an important role in the regulation of nitrogen metabolism.</text>
</comment>
<dbReference type="SUPFAM" id="SSF109604">
    <property type="entry name" value="HD-domain/PDEase-like"/>
    <property type="match status" value="1"/>
</dbReference>
<dbReference type="PANTHER" id="PTHR47320:SF1">
    <property type="entry name" value="BIFUNCTIONAL URIDYLYLTRANSFERASE_URIDYLYL-REMOVING ENZYME"/>
    <property type="match status" value="1"/>
</dbReference>
<evidence type="ECO:0000256" key="8">
    <source>
        <dbReference type="HAMAP-Rule" id="MF_00277"/>
    </source>
</evidence>
<gene>
    <name evidence="8" type="primary">glnD</name>
    <name evidence="12" type="ORF">MBSD_n1852</name>
</gene>
<dbReference type="Gene3D" id="1.10.3210.10">
    <property type="entry name" value="Hypothetical protein af1432"/>
    <property type="match status" value="1"/>
</dbReference>
<evidence type="ECO:0000256" key="3">
    <source>
        <dbReference type="ARBA" id="ARBA00022737"/>
    </source>
</evidence>
<comment type="activity regulation">
    <text evidence="8">Uridylyltransferase (UTase) activity is inhibited by glutamine, while glutamine activates uridylyl-removing (UR) activity.</text>
</comment>
<keyword evidence="13" id="KW-1185">Reference proteome</keyword>
<evidence type="ECO:0000256" key="9">
    <source>
        <dbReference type="SAM" id="MobiDB-lite"/>
    </source>
</evidence>
<evidence type="ECO:0000313" key="13">
    <source>
        <dbReference type="Proteomes" id="UP000253740"/>
    </source>
</evidence>
<dbReference type="STRING" id="1475481.GCA_000953855_01888"/>
<dbReference type="NCBIfam" id="TIGR01693">
    <property type="entry name" value="UTase_glnD"/>
    <property type="match status" value="1"/>
</dbReference>
<dbReference type="SUPFAM" id="SSF81593">
    <property type="entry name" value="Nucleotidyltransferase substrate binding subunit/domain"/>
    <property type="match status" value="1"/>
</dbReference>
<keyword evidence="1 8" id="KW-0808">Transferase</keyword>
<comment type="catalytic activity">
    <reaction evidence="8">
        <text>[protein-PII]-uridylyl-L-tyrosine + H2O = [protein-PII]-L-tyrosine + UMP + H(+)</text>
        <dbReference type="Rhea" id="RHEA:48600"/>
        <dbReference type="Rhea" id="RHEA-COMP:12147"/>
        <dbReference type="Rhea" id="RHEA-COMP:12148"/>
        <dbReference type="ChEBI" id="CHEBI:15377"/>
        <dbReference type="ChEBI" id="CHEBI:15378"/>
        <dbReference type="ChEBI" id="CHEBI:46858"/>
        <dbReference type="ChEBI" id="CHEBI:57865"/>
        <dbReference type="ChEBI" id="CHEBI:90602"/>
    </reaction>
</comment>
<dbReference type="GO" id="GO:0008081">
    <property type="term" value="F:phosphoric diester hydrolase activity"/>
    <property type="evidence" value="ECO:0007669"/>
    <property type="project" value="UniProtKB-UniRule"/>
</dbReference>
<dbReference type="SMART" id="SM00471">
    <property type="entry name" value="HDc"/>
    <property type="match status" value="1"/>
</dbReference>
<feature type="domain" description="ACT" evidence="10">
    <location>
        <begin position="725"/>
        <end position="807"/>
    </location>
</feature>
<evidence type="ECO:0000313" key="12">
    <source>
        <dbReference type="EMBL" id="GAP66544.1"/>
    </source>
</evidence>
<dbReference type="GO" id="GO:0008893">
    <property type="term" value="F:guanosine-3',5'-bis(diphosphate) 3'-diphosphatase activity"/>
    <property type="evidence" value="ECO:0007669"/>
    <property type="project" value="UniProtKB-EC"/>
</dbReference>
<dbReference type="OrthoDB" id="9758038at2"/>
<dbReference type="InterPro" id="IPR043519">
    <property type="entry name" value="NT_sf"/>
</dbReference>
<dbReference type="InterPro" id="IPR010043">
    <property type="entry name" value="UTase/UR"/>
</dbReference>
<dbReference type="SUPFAM" id="SSF81301">
    <property type="entry name" value="Nucleotidyltransferase"/>
    <property type="match status" value="1"/>
</dbReference>
<evidence type="ECO:0000256" key="5">
    <source>
        <dbReference type="ARBA" id="ARBA00022842"/>
    </source>
</evidence>
<dbReference type="InterPro" id="IPR013546">
    <property type="entry name" value="PII_UdlTrfase/GS_AdlTrfase"/>
</dbReference>
<dbReference type="EC" id="3.1.4.-" evidence="8"/>
<feature type="domain" description="ACT" evidence="10">
    <location>
        <begin position="833"/>
        <end position="912"/>
    </location>
</feature>
<dbReference type="InterPro" id="IPR045865">
    <property type="entry name" value="ACT-like_dom_sf"/>
</dbReference>
<feature type="domain" description="HD" evidence="11">
    <location>
        <begin position="483"/>
        <end position="605"/>
    </location>
</feature>
<comment type="domain">
    <text evidence="8">Has four distinct domains: an N-terminal nucleotidyltransferase (NT) domain responsible for UTase activity, a central HD domain that encodes UR activity, and two C-terminal ACT domains that seem to have a role in glutamine sensing.</text>
</comment>
<dbReference type="Gene3D" id="3.30.70.260">
    <property type="match status" value="1"/>
</dbReference>
<keyword evidence="2 8" id="KW-0548">Nucleotidyltransferase</keyword>
<dbReference type="Pfam" id="PF01842">
    <property type="entry name" value="ACT"/>
    <property type="match status" value="1"/>
</dbReference>
<keyword evidence="4 8" id="KW-0378">Hydrolase</keyword>
<keyword evidence="3" id="KW-0677">Repeat</keyword>
<comment type="catalytic activity">
    <reaction evidence="7">
        <text>guanosine 3',5'-bis(diphosphate) + H2O = GDP + diphosphate + H(+)</text>
        <dbReference type="Rhea" id="RHEA:14253"/>
        <dbReference type="ChEBI" id="CHEBI:15377"/>
        <dbReference type="ChEBI" id="CHEBI:15378"/>
        <dbReference type="ChEBI" id="CHEBI:33019"/>
        <dbReference type="ChEBI" id="CHEBI:58189"/>
        <dbReference type="ChEBI" id="CHEBI:77828"/>
        <dbReference type="EC" id="3.1.7.2"/>
    </reaction>
</comment>
<evidence type="ECO:0000259" key="10">
    <source>
        <dbReference type="PROSITE" id="PS51671"/>
    </source>
</evidence>
<dbReference type="Proteomes" id="UP000253740">
    <property type="component" value="Unassembled WGS sequence"/>
</dbReference>
<keyword evidence="5 8" id="KW-0460">Magnesium</keyword>
<dbReference type="GO" id="GO:0008773">
    <property type="term" value="F:[protein-PII] uridylyltransferase activity"/>
    <property type="evidence" value="ECO:0007669"/>
    <property type="project" value="UniProtKB-UniRule"/>
</dbReference>
<reference evidence="12" key="1">
    <citation type="submission" date="2015-08" db="EMBL/GenBank/DDBJ databases">
        <title>Complete DNA Sequence of Pseudomonas syringae pv. actinidiae, the Causal Agent of Kiwifruit Canker Disease.</title>
        <authorList>
            <person name="Rikkerink E.H.A."/>
            <person name="Fineran P.C."/>
        </authorList>
    </citation>
    <scope>NUCLEOTIDE SEQUENCE</scope>
    <source>
        <strain evidence="12">SkMP5</strain>
    </source>
</reference>
<dbReference type="AlphaFoldDB" id="A0A0K8QNT6"/>
<dbReference type="PROSITE" id="PS51831">
    <property type="entry name" value="HD"/>
    <property type="match status" value="1"/>
</dbReference>
<dbReference type="PIRSF" id="PIRSF006288">
    <property type="entry name" value="PII_uridyltransf"/>
    <property type="match status" value="1"/>
</dbReference>
<comment type="similarity">
    <text evidence="8">Belongs to the GlnD family.</text>
</comment>
<dbReference type="PANTHER" id="PTHR47320">
    <property type="entry name" value="BIFUNCTIONAL URIDYLYLTRANSFERASE/URIDYLYL-REMOVING ENZYME"/>
    <property type="match status" value="1"/>
</dbReference>
<dbReference type="CDD" id="cd04899">
    <property type="entry name" value="ACT_ACR-UUR-like_2"/>
    <property type="match status" value="1"/>
</dbReference>
<dbReference type="Pfam" id="PF08335">
    <property type="entry name" value="GlnD_UR_UTase"/>
    <property type="match status" value="1"/>
</dbReference>